<dbReference type="PANTHER" id="PTHR33693">
    <property type="entry name" value="TYPE-5 URACIL-DNA GLYCOSYLASE"/>
    <property type="match status" value="1"/>
</dbReference>
<keyword evidence="6" id="KW-0411">Iron-sulfur</keyword>
<dbReference type="PANTHER" id="PTHR33693:SF1">
    <property type="entry name" value="TYPE-4 URACIL-DNA GLYCOSYLASE"/>
    <property type="match status" value="1"/>
</dbReference>
<dbReference type="InterPro" id="IPR051536">
    <property type="entry name" value="UDG_Type-4/5"/>
</dbReference>
<comment type="caution">
    <text evidence="9">The sequence shown here is derived from an EMBL/GenBank/DDBJ whole genome shotgun (WGS) entry which is preliminary data.</text>
</comment>
<evidence type="ECO:0000256" key="5">
    <source>
        <dbReference type="ARBA" id="ARBA00023004"/>
    </source>
</evidence>
<dbReference type="RefSeq" id="WP_277863374.1">
    <property type="nucleotide sequence ID" value="NZ_JARRAG010000002.1"/>
</dbReference>
<keyword evidence="3" id="KW-0227">DNA damage</keyword>
<evidence type="ECO:0000256" key="2">
    <source>
        <dbReference type="ARBA" id="ARBA00022723"/>
    </source>
</evidence>
<reference evidence="9 10" key="1">
    <citation type="submission" date="2023-03" db="EMBL/GenBank/DDBJ databases">
        <title>Paludisphaera mucosa sp. nov. a novel planctomycete from northern fen.</title>
        <authorList>
            <person name="Ivanova A."/>
        </authorList>
    </citation>
    <scope>NUCLEOTIDE SEQUENCE [LARGE SCALE GENOMIC DNA]</scope>
    <source>
        <strain evidence="9 10">Pla2</strain>
    </source>
</reference>
<proteinExistence type="predicted"/>
<dbReference type="Gene3D" id="3.40.470.10">
    <property type="entry name" value="Uracil-DNA glycosylase-like domain"/>
    <property type="match status" value="1"/>
</dbReference>
<evidence type="ECO:0000313" key="10">
    <source>
        <dbReference type="Proteomes" id="UP001216907"/>
    </source>
</evidence>
<dbReference type="InterPro" id="IPR036895">
    <property type="entry name" value="Uracil-DNA_glycosylase-like_sf"/>
</dbReference>
<dbReference type="SMART" id="SM00987">
    <property type="entry name" value="UreE_C"/>
    <property type="match status" value="1"/>
</dbReference>
<keyword evidence="10" id="KW-1185">Reference proteome</keyword>
<organism evidence="9 10">
    <name type="scientific">Paludisphaera mucosa</name>
    <dbReference type="NCBI Taxonomy" id="3030827"/>
    <lineage>
        <taxon>Bacteria</taxon>
        <taxon>Pseudomonadati</taxon>
        <taxon>Planctomycetota</taxon>
        <taxon>Planctomycetia</taxon>
        <taxon>Isosphaerales</taxon>
        <taxon>Isosphaeraceae</taxon>
        <taxon>Paludisphaera</taxon>
    </lineage>
</organism>
<evidence type="ECO:0000313" key="9">
    <source>
        <dbReference type="EMBL" id="MDG3007085.1"/>
    </source>
</evidence>
<accession>A0ABT6FHR1</accession>
<evidence type="ECO:0000256" key="4">
    <source>
        <dbReference type="ARBA" id="ARBA00022801"/>
    </source>
</evidence>
<keyword evidence="7" id="KW-0234">DNA repair</keyword>
<evidence type="ECO:0000256" key="7">
    <source>
        <dbReference type="ARBA" id="ARBA00023204"/>
    </source>
</evidence>
<dbReference type="Proteomes" id="UP001216907">
    <property type="component" value="Unassembled WGS sequence"/>
</dbReference>
<sequence>MRADATVRASERARRRLITLNAEIRGCRLCHAAGFLDEAESVPIARDPEPDAPTPRILLVGQAPGLRATITDRPFAGAAGNKLRDWFEQGGIPREDFWRKIHFSAVTRCYPGRLPGAKGDRVPSPQEQALCRPWLDGLVDVVKPRIVLLVGLLAVRTFHGPVKSLAAVVGEATVRDGILYIPLPHPSGVSRWLNEPANVAAVARAMRILREAVDDLDRVR</sequence>
<keyword evidence="1" id="KW-0004">4Fe-4S</keyword>
<protein>
    <submittedName>
        <fullName evidence="9">Uracil-DNA glycosylase family protein</fullName>
    </submittedName>
</protein>
<evidence type="ECO:0000259" key="8">
    <source>
        <dbReference type="SMART" id="SM00986"/>
    </source>
</evidence>
<gene>
    <name evidence="9" type="ORF">PZE19_25250</name>
</gene>
<dbReference type="EMBL" id="JARRAG010000002">
    <property type="protein sequence ID" value="MDG3007085.1"/>
    <property type="molecule type" value="Genomic_DNA"/>
</dbReference>
<feature type="domain" description="Uracil-DNA glycosylase-like" evidence="8">
    <location>
        <begin position="47"/>
        <end position="207"/>
    </location>
</feature>
<dbReference type="SMART" id="SM00986">
    <property type="entry name" value="UDG"/>
    <property type="match status" value="1"/>
</dbReference>
<evidence type="ECO:0000256" key="1">
    <source>
        <dbReference type="ARBA" id="ARBA00022485"/>
    </source>
</evidence>
<dbReference type="InterPro" id="IPR005122">
    <property type="entry name" value="Uracil-DNA_glycosylase-like"/>
</dbReference>
<keyword evidence="5" id="KW-0408">Iron</keyword>
<dbReference type="SUPFAM" id="SSF52141">
    <property type="entry name" value="Uracil-DNA glycosylase-like"/>
    <property type="match status" value="1"/>
</dbReference>
<keyword evidence="2" id="KW-0479">Metal-binding</keyword>
<dbReference type="Pfam" id="PF03167">
    <property type="entry name" value="UDG"/>
    <property type="match status" value="1"/>
</dbReference>
<keyword evidence="4" id="KW-0378">Hydrolase</keyword>
<name>A0ABT6FHR1_9BACT</name>
<evidence type="ECO:0000256" key="6">
    <source>
        <dbReference type="ARBA" id="ARBA00023014"/>
    </source>
</evidence>
<evidence type="ECO:0000256" key="3">
    <source>
        <dbReference type="ARBA" id="ARBA00022763"/>
    </source>
</evidence>